<dbReference type="AlphaFoldDB" id="A0A327KXQ2"/>
<protein>
    <recommendedName>
        <fullName evidence="1">Acyl-CoA dehydrogenase/oxidase N-terminal domain-containing protein</fullName>
    </recommendedName>
</protein>
<dbReference type="InterPro" id="IPR009100">
    <property type="entry name" value="AcylCoA_DH/oxidase_NM_dom_sf"/>
</dbReference>
<dbReference type="InterPro" id="IPR046373">
    <property type="entry name" value="Acyl-CoA_Oxase/DH_mid-dom_sf"/>
</dbReference>
<gene>
    <name evidence="2" type="ORF">CH338_07040</name>
</gene>
<evidence type="ECO:0000313" key="2">
    <source>
        <dbReference type="EMBL" id="RAI40168.1"/>
    </source>
</evidence>
<dbReference type="InterPro" id="IPR013786">
    <property type="entry name" value="AcylCoA_DH/ox_N"/>
</dbReference>
<dbReference type="Gene3D" id="1.20.140.10">
    <property type="entry name" value="Butyryl-CoA Dehydrogenase, subunit A, domain 3"/>
    <property type="match status" value="1"/>
</dbReference>
<dbReference type="Gene3D" id="2.40.110.10">
    <property type="entry name" value="Butyryl-CoA Dehydrogenase, subunit A, domain 2"/>
    <property type="match status" value="1"/>
</dbReference>
<comment type="caution">
    <text evidence="2">The sequence shown here is derived from an EMBL/GenBank/DDBJ whole genome shotgun (WGS) entry which is preliminary data.</text>
</comment>
<dbReference type="EMBL" id="NPEU01000048">
    <property type="protein sequence ID" value="RAI40168.1"/>
    <property type="molecule type" value="Genomic_DNA"/>
</dbReference>
<name>A0A327KXQ2_9BRAD</name>
<dbReference type="Proteomes" id="UP000248863">
    <property type="component" value="Unassembled WGS sequence"/>
</dbReference>
<dbReference type="GO" id="GO:0003995">
    <property type="term" value="F:acyl-CoA dehydrogenase activity"/>
    <property type="evidence" value="ECO:0007669"/>
    <property type="project" value="TreeGrafter"/>
</dbReference>
<evidence type="ECO:0000259" key="1">
    <source>
        <dbReference type="Pfam" id="PF02771"/>
    </source>
</evidence>
<dbReference type="PANTHER" id="PTHR43884">
    <property type="entry name" value="ACYL-COA DEHYDROGENASE"/>
    <property type="match status" value="1"/>
</dbReference>
<dbReference type="InterPro" id="IPR036250">
    <property type="entry name" value="AcylCo_DH-like_C"/>
</dbReference>
<dbReference type="RefSeq" id="WP_111356422.1">
    <property type="nucleotide sequence ID" value="NZ_NPEU01000048.1"/>
</dbReference>
<dbReference type="GO" id="GO:0050660">
    <property type="term" value="F:flavin adenine dinucleotide binding"/>
    <property type="evidence" value="ECO:0007669"/>
    <property type="project" value="InterPro"/>
</dbReference>
<organism evidence="2 3">
    <name type="scientific">Rhodoplanes elegans</name>
    <dbReference type="NCBI Taxonomy" id="29408"/>
    <lineage>
        <taxon>Bacteria</taxon>
        <taxon>Pseudomonadati</taxon>
        <taxon>Pseudomonadota</taxon>
        <taxon>Alphaproteobacteria</taxon>
        <taxon>Hyphomicrobiales</taxon>
        <taxon>Nitrobacteraceae</taxon>
        <taxon>Rhodoplanes</taxon>
    </lineage>
</organism>
<dbReference type="InterPro" id="IPR037069">
    <property type="entry name" value="AcylCoA_DH/ox_N_sf"/>
</dbReference>
<proteinExistence type="predicted"/>
<dbReference type="Pfam" id="PF02771">
    <property type="entry name" value="Acyl-CoA_dh_N"/>
    <property type="match status" value="1"/>
</dbReference>
<dbReference type="SUPFAM" id="SSF56645">
    <property type="entry name" value="Acyl-CoA dehydrogenase NM domain-like"/>
    <property type="match status" value="1"/>
</dbReference>
<dbReference type="OrthoDB" id="2564795at2"/>
<accession>A0A327KXQ2</accession>
<keyword evidence="3" id="KW-1185">Reference proteome</keyword>
<dbReference type="Gene3D" id="1.10.540.10">
    <property type="entry name" value="Acyl-CoA dehydrogenase/oxidase, N-terminal domain"/>
    <property type="match status" value="1"/>
</dbReference>
<dbReference type="PANTHER" id="PTHR43884:SF12">
    <property type="entry name" value="ISOVALERYL-COA DEHYDROGENASE, MITOCHONDRIAL-RELATED"/>
    <property type="match status" value="1"/>
</dbReference>
<evidence type="ECO:0000313" key="3">
    <source>
        <dbReference type="Proteomes" id="UP000248863"/>
    </source>
</evidence>
<sequence length="375" mass="39227">MSLGVEIAAPPTSPPLAGAAGRSFAEIVARDLVPLARAIDEDGLYPDPVMRHLGAAGAYAHHTGAHPAGGLVAAIADMATVGTACGSTAFCTWCQGALAWYLARSENPAPRQKWLAAVAAGQTLGGTGLSNPMKTFSKLDRLAFTGERVPGGWRVSGRLPWVSNLGPDHLFASVFAVGDGEGGQRIMAVFDCAADGVSLVEVGPFLALEGTRTYAVLLRDVFVPDDAVITEDAARFVPTIRQGFVLLQFGMALGAARAAAALMRKDAKLLGDKPVAVLPLDADAIEARANALAARAAVLAASHEDPSRGAFLEVLRARLDGAWLALEATQAAVLALGARGYMRRSEVHRRQREAQFVAIVTPSVKHILTELSRGV</sequence>
<reference evidence="2 3" key="1">
    <citation type="submission" date="2017-07" db="EMBL/GenBank/DDBJ databases">
        <title>Draft Genome Sequences of Select Purple Nonsulfur Bacteria.</title>
        <authorList>
            <person name="Lasarre B."/>
            <person name="Mckinlay J.B."/>
        </authorList>
    </citation>
    <scope>NUCLEOTIDE SEQUENCE [LARGE SCALE GENOMIC DNA]</scope>
    <source>
        <strain evidence="2 3">DSM 11907</strain>
    </source>
</reference>
<feature type="domain" description="Acyl-CoA dehydrogenase/oxidase N-terminal" evidence="1">
    <location>
        <begin position="23"/>
        <end position="122"/>
    </location>
</feature>
<dbReference type="SUPFAM" id="SSF47203">
    <property type="entry name" value="Acyl-CoA dehydrogenase C-terminal domain-like"/>
    <property type="match status" value="1"/>
</dbReference>